<dbReference type="InterPro" id="IPR012677">
    <property type="entry name" value="Nucleotide-bd_a/b_plait_sf"/>
</dbReference>
<feature type="domain" description="RRM" evidence="4">
    <location>
        <begin position="2"/>
        <end position="80"/>
    </location>
</feature>
<dbReference type="InterPro" id="IPR035979">
    <property type="entry name" value="RBD_domain_sf"/>
</dbReference>
<name>A0AAV6V2V0_9ARAC</name>
<dbReference type="PROSITE" id="PS50102">
    <property type="entry name" value="RRM"/>
    <property type="match status" value="3"/>
</dbReference>
<evidence type="ECO:0000313" key="5">
    <source>
        <dbReference type="EMBL" id="KAG8190348.1"/>
    </source>
</evidence>
<evidence type="ECO:0000256" key="1">
    <source>
        <dbReference type="ARBA" id="ARBA00022737"/>
    </source>
</evidence>
<organism evidence="5 6">
    <name type="scientific">Oedothorax gibbosus</name>
    <dbReference type="NCBI Taxonomy" id="931172"/>
    <lineage>
        <taxon>Eukaryota</taxon>
        <taxon>Metazoa</taxon>
        <taxon>Ecdysozoa</taxon>
        <taxon>Arthropoda</taxon>
        <taxon>Chelicerata</taxon>
        <taxon>Arachnida</taxon>
        <taxon>Araneae</taxon>
        <taxon>Araneomorphae</taxon>
        <taxon>Entelegynae</taxon>
        <taxon>Araneoidea</taxon>
        <taxon>Linyphiidae</taxon>
        <taxon>Erigoninae</taxon>
        <taxon>Oedothorax</taxon>
    </lineage>
</organism>
<evidence type="ECO:0000259" key="4">
    <source>
        <dbReference type="PROSITE" id="PS50102"/>
    </source>
</evidence>
<reference evidence="5 6" key="1">
    <citation type="journal article" date="2022" name="Nat. Ecol. Evol.">
        <title>A masculinizing supergene underlies an exaggerated male reproductive morph in a spider.</title>
        <authorList>
            <person name="Hendrickx F."/>
            <person name="De Corte Z."/>
            <person name="Sonet G."/>
            <person name="Van Belleghem S.M."/>
            <person name="Kostlbacher S."/>
            <person name="Vangestel C."/>
        </authorList>
    </citation>
    <scope>NUCLEOTIDE SEQUENCE [LARGE SCALE GENOMIC DNA]</scope>
    <source>
        <strain evidence="5">W744_W776</strain>
    </source>
</reference>
<dbReference type="SUPFAM" id="SSF54928">
    <property type="entry name" value="RNA-binding domain, RBD"/>
    <property type="match status" value="2"/>
</dbReference>
<evidence type="ECO:0000313" key="6">
    <source>
        <dbReference type="Proteomes" id="UP000827092"/>
    </source>
</evidence>
<dbReference type="AlphaFoldDB" id="A0AAV6V2V0"/>
<accession>A0AAV6V2V0</accession>
<dbReference type="GO" id="GO:0003723">
    <property type="term" value="F:RNA binding"/>
    <property type="evidence" value="ECO:0007669"/>
    <property type="project" value="UniProtKB-UniRule"/>
</dbReference>
<dbReference type="PANTHER" id="PTHR24012">
    <property type="entry name" value="RNA BINDING PROTEIN"/>
    <property type="match status" value="1"/>
</dbReference>
<comment type="caution">
    <text evidence="5">The sequence shown here is derived from an EMBL/GenBank/DDBJ whole genome shotgun (WGS) entry which is preliminary data.</text>
</comment>
<gene>
    <name evidence="5" type="ORF">JTE90_014452</name>
</gene>
<keyword evidence="2 3" id="KW-0694">RNA-binding</keyword>
<proteinExistence type="predicted"/>
<dbReference type="Gene3D" id="3.30.70.330">
    <property type="match status" value="3"/>
</dbReference>
<dbReference type="InterPro" id="IPR000504">
    <property type="entry name" value="RRM_dom"/>
</dbReference>
<dbReference type="Proteomes" id="UP000827092">
    <property type="component" value="Unassembled WGS sequence"/>
</dbReference>
<protein>
    <recommendedName>
        <fullName evidence="4">RRM domain-containing protein</fullName>
    </recommendedName>
</protein>
<evidence type="ECO:0000256" key="2">
    <source>
        <dbReference type="ARBA" id="ARBA00022884"/>
    </source>
</evidence>
<dbReference type="Pfam" id="PF00076">
    <property type="entry name" value="RRM_1"/>
    <property type="match status" value="3"/>
</dbReference>
<feature type="domain" description="RRM" evidence="4">
    <location>
        <begin position="177"/>
        <end position="254"/>
    </location>
</feature>
<dbReference type="CDD" id="cd00590">
    <property type="entry name" value="RRM_SF"/>
    <property type="match status" value="1"/>
</dbReference>
<keyword evidence="6" id="KW-1185">Reference proteome</keyword>
<feature type="domain" description="RRM" evidence="4">
    <location>
        <begin position="89"/>
        <end position="167"/>
    </location>
</feature>
<keyword evidence="1" id="KW-0677">Repeat</keyword>
<dbReference type="SMART" id="SM00360">
    <property type="entry name" value="RRM"/>
    <property type="match status" value="3"/>
</dbReference>
<sequence length="275" mass="30990">MCALYISNLHPDCNEATLYKKFSSFGKLLNIHICRDQISRQSLGYGYVNFFLEYDAEEALSSLNYDVLLGKPIRLMWAKCRAKGYNISANLFVKNIRPDIGEKTLHDIFSNYGAILSLKISKKGNGEHEELVGYVQFEDEESADRAIKSLDGKLLWGRVISVSKYISKKTLAERKFTNVYLKNFGLRLKDEDLMELCHKFGTILSAKVMTDEKGVSKGFGFVSFKDPDSAKEAVENLNGIILGDSKLFVGRAKNKAERQAEVTAALIKKIRCCLL</sequence>
<dbReference type="EMBL" id="JAFNEN010000186">
    <property type="protein sequence ID" value="KAG8190348.1"/>
    <property type="molecule type" value="Genomic_DNA"/>
</dbReference>
<evidence type="ECO:0000256" key="3">
    <source>
        <dbReference type="PROSITE-ProRule" id="PRU00176"/>
    </source>
</evidence>